<reference evidence="1" key="1">
    <citation type="submission" date="2015-07" db="EMBL/GenBank/DDBJ databases">
        <title>MeaNS - Measles Nucleotide Surveillance Program.</title>
        <authorList>
            <person name="Tran T."/>
            <person name="Druce J."/>
        </authorList>
    </citation>
    <scope>NUCLEOTIDE SEQUENCE</scope>
    <source>
        <strain evidence="1">UCB-OBI-ISO-001</strain>
        <tissue evidence="1">Gonad</tissue>
    </source>
</reference>
<proteinExistence type="predicted"/>
<organism evidence="1">
    <name type="scientific">Octopus bimaculoides</name>
    <name type="common">California two-spotted octopus</name>
    <dbReference type="NCBI Taxonomy" id="37653"/>
    <lineage>
        <taxon>Eukaryota</taxon>
        <taxon>Metazoa</taxon>
        <taxon>Spiralia</taxon>
        <taxon>Lophotrochozoa</taxon>
        <taxon>Mollusca</taxon>
        <taxon>Cephalopoda</taxon>
        <taxon>Coleoidea</taxon>
        <taxon>Octopodiformes</taxon>
        <taxon>Octopoda</taxon>
        <taxon>Incirrata</taxon>
        <taxon>Octopodidae</taxon>
        <taxon>Octopus</taxon>
    </lineage>
</organism>
<dbReference type="AlphaFoldDB" id="A0A0L8GE49"/>
<sequence>MANTISEVDVMVGSRLIVDPEVYEYWLNGNTAHEAAINLQQNGVLVKYQATFDDLLSDTRDYYRTFASLERLLKNPPKLADQQTYLIDPDTQSMLIEKYYQFDPRVVREILGKKLSARNRKDLDDVSEKTKVLLRSCRRQFDNIKRVFKTVEEMMGTLVDNICTYYLLPKELARQYAAIVFITNNRFETGKKKLAFLTFEDYVHCANQMIAKWSYSSVECTGHEDMDVDLDRDFLQKLRDLKILTEKEHLDEHKSIVLDKVLKIMSDRAFQDLEANFKNVSKTIINIAYGLNHSKDARDIFVDLVEKMIEPCFQSRWTQADMQYFLTAYRESCKEMQLFIRTDPNLLVVWERYISTLSSCVLQIYHT</sequence>
<evidence type="ECO:0008006" key="2">
    <source>
        <dbReference type="Google" id="ProtNLM"/>
    </source>
</evidence>
<protein>
    <recommendedName>
        <fullName evidence="2">Acidic fibroblast growth factor intracellular-binding protein</fullName>
    </recommendedName>
</protein>
<dbReference type="OMA" id="MTVVTCC"/>
<dbReference type="OrthoDB" id="16955at2759"/>
<dbReference type="EMBL" id="KQ422233">
    <property type="protein sequence ID" value="KOF75302.1"/>
    <property type="molecule type" value="Genomic_DNA"/>
</dbReference>
<dbReference type="PANTHER" id="PTHR13223">
    <property type="entry name" value="ACIDIC FIBROBLAST GROWTH FACTOR INTRACELLULAR BINDING PROTEIN"/>
    <property type="match status" value="1"/>
</dbReference>
<dbReference type="Pfam" id="PF05427">
    <property type="entry name" value="FIBP"/>
    <property type="match status" value="1"/>
</dbReference>
<dbReference type="KEGG" id="obi:106877419"/>
<gene>
    <name evidence="1" type="ORF">OCBIM_22034980mg</name>
</gene>
<dbReference type="PANTHER" id="PTHR13223:SF2">
    <property type="entry name" value="ACIDIC FIBROBLAST GROWTH FACTOR INTRACELLULAR-BINDING PROTEIN"/>
    <property type="match status" value="1"/>
</dbReference>
<name>A0A0L8GE49_OCTBM</name>
<dbReference type="GO" id="GO:0005634">
    <property type="term" value="C:nucleus"/>
    <property type="evidence" value="ECO:0007669"/>
    <property type="project" value="TreeGrafter"/>
</dbReference>
<accession>A0A0L8GE49</accession>
<dbReference type="STRING" id="37653.A0A0L8GE49"/>
<dbReference type="InterPro" id="IPR008614">
    <property type="entry name" value="FIBP"/>
</dbReference>
<evidence type="ECO:0000313" key="1">
    <source>
        <dbReference type="EMBL" id="KOF75302.1"/>
    </source>
</evidence>